<feature type="transmembrane region" description="Helical" evidence="6">
    <location>
        <begin position="37"/>
        <end position="60"/>
    </location>
</feature>
<evidence type="ECO:0000256" key="2">
    <source>
        <dbReference type="ARBA" id="ARBA00022475"/>
    </source>
</evidence>
<dbReference type="GO" id="GO:0033228">
    <property type="term" value="P:cysteine export across plasma membrane"/>
    <property type="evidence" value="ECO:0007669"/>
    <property type="project" value="TreeGrafter"/>
</dbReference>
<organism evidence="7 8">
    <name type="scientific">Pontibacterium sinense</name>
    <dbReference type="NCBI Taxonomy" id="2781979"/>
    <lineage>
        <taxon>Bacteria</taxon>
        <taxon>Pseudomonadati</taxon>
        <taxon>Pseudomonadota</taxon>
        <taxon>Gammaproteobacteria</taxon>
        <taxon>Oceanospirillales</taxon>
        <taxon>Oceanospirillaceae</taxon>
        <taxon>Pontibacterium</taxon>
    </lineage>
</organism>
<keyword evidence="3 6" id="KW-0812">Transmembrane</keyword>
<dbReference type="EMBL" id="JADEYS010000013">
    <property type="protein sequence ID" value="MBE9398259.1"/>
    <property type="molecule type" value="Genomic_DNA"/>
</dbReference>
<gene>
    <name evidence="7" type="ORF">IOQ59_13435</name>
</gene>
<dbReference type="Pfam" id="PF01810">
    <property type="entry name" value="LysE"/>
    <property type="match status" value="1"/>
</dbReference>
<dbReference type="AlphaFoldDB" id="A0A8J7FEN3"/>
<evidence type="ECO:0000256" key="1">
    <source>
        <dbReference type="ARBA" id="ARBA00004651"/>
    </source>
</evidence>
<evidence type="ECO:0000256" key="5">
    <source>
        <dbReference type="ARBA" id="ARBA00023136"/>
    </source>
</evidence>
<comment type="subcellular location">
    <subcellularLocation>
        <location evidence="1">Cell membrane</location>
        <topology evidence="1">Multi-pass membrane protein</topology>
    </subcellularLocation>
</comment>
<dbReference type="Proteomes" id="UP000640333">
    <property type="component" value="Unassembled WGS sequence"/>
</dbReference>
<keyword evidence="2" id="KW-1003">Cell membrane</keyword>
<dbReference type="GO" id="GO:0015171">
    <property type="term" value="F:amino acid transmembrane transporter activity"/>
    <property type="evidence" value="ECO:0007669"/>
    <property type="project" value="TreeGrafter"/>
</dbReference>
<reference evidence="7" key="1">
    <citation type="submission" date="2020-10" db="EMBL/GenBank/DDBJ databases">
        <title>Bacterium isolated from coastal waters sediment.</title>
        <authorList>
            <person name="Chen R.-J."/>
            <person name="Lu D.-C."/>
            <person name="Zhu K.-L."/>
            <person name="Du Z.-J."/>
        </authorList>
    </citation>
    <scope>NUCLEOTIDE SEQUENCE</scope>
    <source>
        <strain evidence="7">N1Y112</strain>
    </source>
</reference>
<evidence type="ECO:0000256" key="4">
    <source>
        <dbReference type="ARBA" id="ARBA00022989"/>
    </source>
</evidence>
<feature type="transmembrane region" description="Helical" evidence="6">
    <location>
        <begin position="138"/>
        <end position="164"/>
    </location>
</feature>
<dbReference type="PANTHER" id="PTHR30086:SF20">
    <property type="entry name" value="ARGININE EXPORTER PROTEIN ARGO-RELATED"/>
    <property type="match status" value="1"/>
</dbReference>
<evidence type="ECO:0000256" key="6">
    <source>
        <dbReference type="SAM" id="Phobius"/>
    </source>
</evidence>
<dbReference type="PANTHER" id="PTHR30086">
    <property type="entry name" value="ARGININE EXPORTER PROTEIN ARGO"/>
    <property type="match status" value="1"/>
</dbReference>
<keyword evidence="5 6" id="KW-0472">Membrane</keyword>
<feature type="transmembrane region" description="Helical" evidence="6">
    <location>
        <begin position="176"/>
        <end position="193"/>
    </location>
</feature>
<comment type="caution">
    <text evidence="7">The sequence shown here is derived from an EMBL/GenBank/DDBJ whole genome shotgun (WGS) entry which is preliminary data.</text>
</comment>
<dbReference type="GO" id="GO:0005886">
    <property type="term" value="C:plasma membrane"/>
    <property type="evidence" value="ECO:0007669"/>
    <property type="project" value="UniProtKB-SubCell"/>
</dbReference>
<keyword evidence="4 6" id="KW-1133">Transmembrane helix</keyword>
<evidence type="ECO:0000256" key="3">
    <source>
        <dbReference type="ARBA" id="ARBA00022692"/>
    </source>
</evidence>
<keyword evidence="8" id="KW-1185">Reference proteome</keyword>
<evidence type="ECO:0000313" key="8">
    <source>
        <dbReference type="Proteomes" id="UP000640333"/>
    </source>
</evidence>
<proteinExistence type="predicted"/>
<protein>
    <submittedName>
        <fullName evidence="7">LysE family translocator</fullName>
    </submittedName>
</protein>
<dbReference type="InterPro" id="IPR001123">
    <property type="entry name" value="LeuE-type"/>
</dbReference>
<name>A0A8J7FEN3_9GAMM</name>
<evidence type="ECO:0000313" key="7">
    <source>
        <dbReference type="EMBL" id="MBE9398259.1"/>
    </source>
</evidence>
<sequence length="194" mass="20987">MLSVALFATVTSGTPGPNNVMLTASGANFGYWRTLPHMVGIVIGILVMNVLVAAGLGVVFERYPAVQSTLKVAASSYLVYLAWKIATAETSRVDGESDARPMSLMGGALFQFLNPKAWMMVITAIGSFTLAGDDYWMSVFWVAVIFMLMGFPCISLWAAFGTVVGRFLSSPAAMRWFNLIMGGLTVSCLVFIWQ</sequence>
<feature type="transmembrane region" description="Helical" evidence="6">
    <location>
        <begin position="112"/>
        <end position="132"/>
    </location>
</feature>
<accession>A0A8J7FEN3</accession>